<dbReference type="EMBL" id="BAAAXZ010000005">
    <property type="protein sequence ID" value="GAA2909256.1"/>
    <property type="molecule type" value="Genomic_DNA"/>
</dbReference>
<sequence length="104" mass="11359">MQEIELGDFVRRRVRTFSPDARVTVARTAYVSTDPRRLERIPRQSAGQRGPSTAGGPSTSPSRDACCASATHGPGFPENLLREGPSRFRTGSEDQRGQGRTAWA</sequence>
<gene>
    <name evidence="2" type="ORF">GCM10020221_01660</name>
</gene>
<reference evidence="2 3" key="1">
    <citation type="journal article" date="2019" name="Int. J. Syst. Evol. Microbiol.">
        <title>The Global Catalogue of Microorganisms (GCM) 10K type strain sequencing project: providing services to taxonomists for standard genome sequencing and annotation.</title>
        <authorList>
            <consortium name="The Broad Institute Genomics Platform"/>
            <consortium name="The Broad Institute Genome Sequencing Center for Infectious Disease"/>
            <person name="Wu L."/>
            <person name="Ma J."/>
        </authorList>
    </citation>
    <scope>NUCLEOTIDE SEQUENCE [LARGE SCALE GENOMIC DNA]</scope>
    <source>
        <strain evidence="2 3">JCM 4087</strain>
    </source>
</reference>
<accession>A0ABN3WDL3</accession>
<proteinExistence type="predicted"/>
<keyword evidence="3" id="KW-1185">Reference proteome</keyword>
<dbReference type="Proteomes" id="UP001501102">
    <property type="component" value="Unassembled WGS sequence"/>
</dbReference>
<protein>
    <submittedName>
        <fullName evidence="2">Uncharacterized protein</fullName>
    </submittedName>
</protein>
<evidence type="ECO:0000313" key="2">
    <source>
        <dbReference type="EMBL" id="GAA2909256.1"/>
    </source>
</evidence>
<organism evidence="2 3">
    <name type="scientific">Streptomyces thioluteus</name>
    <dbReference type="NCBI Taxonomy" id="66431"/>
    <lineage>
        <taxon>Bacteria</taxon>
        <taxon>Bacillati</taxon>
        <taxon>Actinomycetota</taxon>
        <taxon>Actinomycetes</taxon>
        <taxon>Kitasatosporales</taxon>
        <taxon>Streptomycetaceae</taxon>
        <taxon>Streptomyces</taxon>
    </lineage>
</organism>
<comment type="caution">
    <text evidence="2">The sequence shown here is derived from an EMBL/GenBank/DDBJ whole genome shotgun (WGS) entry which is preliminary data.</text>
</comment>
<feature type="compositionally biased region" description="Basic and acidic residues" evidence="1">
    <location>
        <begin position="80"/>
        <end position="97"/>
    </location>
</feature>
<name>A0ABN3WDL3_STRTU</name>
<feature type="region of interest" description="Disordered" evidence="1">
    <location>
        <begin position="28"/>
        <end position="104"/>
    </location>
</feature>
<evidence type="ECO:0000256" key="1">
    <source>
        <dbReference type="SAM" id="MobiDB-lite"/>
    </source>
</evidence>
<feature type="compositionally biased region" description="Low complexity" evidence="1">
    <location>
        <begin position="50"/>
        <end position="62"/>
    </location>
</feature>
<evidence type="ECO:0000313" key="3">
    <source>
        <dbReference type="Proteomes" id="UP001501102"/>
    </source>
</evidence>